<name>A0A9X2LH57_9ACTN</name>
<dbReference type="EMBL" id="JANIID010000012">
    <property type="protein sequence ID" value="MCQ8771214.1"/>
    <property type="molecule type" value="Genomic_DNA"/>
</dbReference>
<dbReference type="Proteomes" id="UP001142374">
    <property type="component" value="Unassembled WGS sequence"/>
</dbReference>
<dbReference type="AlphaFoldDB" id="A0A9X2LH57"/>
<protein>
    <submittedName>
        <fullName evidence="1">Uncharacterized protein</fullName>
    </submittedName>
</protein>
<reference evidence="1" key="1">
    <citation type="submission" date="2022-06" db="EMBL/GenBank/DDBJ databases">
        <title>WGS of actinobacteria.</title>
        <authorList>
            <person name="Thawai C."/>
        </authorList>
    </citation>
    <scope>NUCLEOTIDE SEQUENCE</scope>
    <source>
        <strain evidence="1">AA8</strain>
    </source>
</reference>
<gene>
    <name evidence="1" type="ORF">NQU55_15785</name>
</gene>
<proteinExistence type="predicted"/>
<evidence type="ECO:0000313" key="1">
    <source>
        <dbReference type="EMBL" id="MCQ8771214.1"/>
    </source>
</evidence>
<accession>A0A9X2LH57</accession>
<dbReference type="RefSeq" id="WP_168094295.1">
    <property type="nucleotide sequence ID" value="NZ_JAATER010000235.1"/>
</dbReference>
<evidence type="ECO:0000313" key="2">
    <source>
        <dbReference type="Proteomes" id="UP001142374"/>
    </source>
</evidence>
<comment type="caution">
    <text evidence="1">The sequence shown here is derived from an EMBL/GenBank/DDBJ whole genome shotgun (WGS) entry which is preliminary data.</text>
</comment>
<sequence>MRIPPAPPRPPDQTSPAEKAAISAQAAVREVALPMEEALSDADHAVVISLVAALPLVGGFPPRAPLVQVAQSAASPDDVAGVRPIKPLSRWHQEVRWAVDSMTSGRSAVPADVLSGGVSDGLEALVAAIEQRLGVVRIAAEIDLSHDGAYSAAWRKDFLLVTWSHVAVLALTVDD</sequence>
<organism evidence="1 2">
    <name type="scientific">Streptomyces telluris</name>
    <dbReference type="NCBI Taxonomy" id="2720021"/>
    <lineage>
        <taxon>Bacteria</taxon>
        <taxon>Bacillati</taxon>
        <taxon>Actinomycetota</taxon>
        <taxon>Actinomycetes</taxon>
        <taxon>Kitasatosporales</taxon>
        <taxon>Streptomycetaceae</taxon>
        <taxon>Streptomyces</taxon>
    </lineage>
</organism>
<keyword evidence="2" id="KW-1185">Reference proteome</keyword>